<evidence type="ECO:0000313" key="4">
    <source>
        <dbReference type="Proteomes" id="UP000273516"/>
    </source>
</evidence>
<gene>
    <name evidence="3" type="ORF">C9E81_00315</name>
</gene>
<feature type="transmembrane region" description="Helical" evidence="1">
    <location>
        <begin position="112"/>
        <end position="132"/>
    </location>
</feature>
<dbReference type="GO" id="GO:0015937">
    <property type="term" value="P:coenzyme A biosynthetic process"/>
    <property type="evidence" value="ECO:0007669"/>
    <property type="project" value="TreeGrafter"/>
</dbReference>
<dbReference type="PANTHER" id="PTHR14359">
    <property type="entry name" value="HOMO-OLIGOMERIC FLAVIN CONTAINING CYS DECARBOXYLASE FAMILY"/>
    <property type="match status" value="1"/>
</dbReference>
<dbReference type="PANTHER" id="PTHR14359:SF6">
    <property type="entry name" value="PHOSPHOPANTOTHENOYLCYSTEINE DECARBOXYLASE"/>
    <property type="match status" value="1"/>
</dbReference>
<dbReference type="Pfam" id="PF02441">
    <property type="entry name" value="Flavoprotein"/>
    <property type="match status" value="1"/>
</dbReference>
<sequence>MPNAESSRKPSILIGVTGSVDAMLVPAYIRAIRAGLECSISVILTPDAMNFVNVDSLSLIVERVICGESPKDWSTDRPGLIAAAHDLMIVLPTTANTLAAAAAGTSMNRLTMMFLVGNFPIVFFPVMGPAMWDRPVVQRNVVTIRDDGHEVIEPAWKDQYEPHYQRMYGHYTLPEPEDVLAVIRRKLDAEAVRIEAAQ</sequence>
<dbReference type="InterPro" id="IPR036551">
    <property type="entry name" value="Flavin_trans-like"/>
</dbReference>
<keyword evidence="4" id="KW-1185">Reference proteome</keyword>
<name>A0A3M0MHM0_9RHOB</name>
<keyword evidence="1" id="KW-1133">Transmembrane helix</keyword>
<dbReference type="SUPFAM" id="SSF52507">
    <property type="entry name" value="Homo-oligomeric flavin-containing Cys decarboxylases, HFCD"/>
    <property type="match status" value="1"/>
</dbReference>
<protein>
    <submittedName>
        <fullName evidence="3">Flavoprotein</fullName>
    </submittedName>
</protein>
<feature type="domain" description="Flavoprotein" evidence="2">
    <location>
        <begin position="11"/>
        <end position="183"/>
    </location>
</feature>
<keyword evidence="1" id="KW-0472">Membrane</keyword>
<dbReference type="Proteomes" id="UP000273516">
    <property type="component" value="Unassembled WGS sequence"/>
</dbReference>
<evidence type="ECO:0000313" key="3">
    <source>
        <dbReference type="EMBL" id="RMC37242.1"/>
    </source>
</evidence>
<dbReference type="RefSeq" id="WP_122110337.1">
    <property type="nucleotide sequence ID" value="NZ_QOKZ01000001.1"/>
</dbReference>
<proteinExistence type="predicted"/>
<dbReference type="GO" id="GO:0004633">
    <property type="term" value="F:phosphopantothenoylcysteine decarboxylase activity"/>
    <property type="evidence" value="ECO:0007669"/>
    <property type="project" value="TreeGrafter"/>
</dbReference>
<keyword evidence="1" id="KW-0812">Transmembrane</keyword>
<accession>A0A3M0MHM0</accession>
<organism evidence="3 4">
    <name type="scientific">Paracoccus alkanivorans</name>
    <dbReference type="NCBI Taxonomy" id="2116655"/>
    <lineage>
        <taxon>Bacteria</taxon>
        <taxon>Pseudomonadati</taxon>
        <taxon>Pseudomonadota</taxon>
        <taxon>Alphaproteobacteria</taxon>
        <taxon>Rhodobacterales</taxon>
        <taxon>Paracoccaceae</taxon>
        <taxon>Paracoccus</taxon>
    </lineage>
</organism>
<dbReference type="Gene3D" id="3.40.50.1950">
    <property type="entry name" value="Flavin prenyltransferase-like"/>
    <property type="match status" value="1"/>
</dbReference>
<evidence type="ECO:0000259" key="2">
    <source>
        <dbReference type="Pfam" id="PF02441"/>
    </source>
</evidence>
<evidence type="ECO:0000256" key="1">
    <source>
        <dbReference type="SAM" id="Phobius"/>
    </source>
</evidence>
<reference evidence="3 4" key="1">
    <citation type="submission" date="2018-07" db="EMBL/GenBank/DDBJ databases">
        <authorList>
            <person name="Zhang Y."/>
            <person name="Wang L."/>
            <person name="Ma S."/>
        </authorList>
    </citation>
    <scope>NUCLEOTIDE SEQUENCE [LARGE SCALE GENOMIC DNA]</scope>
    <source>
        <strain evidence="3 4">4-2</strain>
    </source>
</reference>
<dbReference type="EMBL" id="QOKZ01000001">
    <property type="protein sequence ID" value="RMC37242.1"/>
    <property type="molecule type" value="Genomic_DNA"/>
</dbReference>
<dbReference type="InterPro" id="IPR003382">
    <property type="entry name" value="Flavoprotein"/>
</dbReference>
<dbReference type="OrthoDB" id="2395518at2"/>
<dbReference type="GO" id="GO:0010181">
    <property type="term" value="F:FMN binding"/>
    <property type="evidence" value="ECO:0007669"/>
    <property type="project" value="TreeGrafter"/>
</dbReference>
<dbReference type="GO" id="GO:0071513">
    <property type="term" value="C:phosphopantothenoylcysteine decarboxylase complex"/>
    <property type="evidence" value="ECO:0007669"/>
    <property type="project" value="TreeGrafter"/>
</dbReference>
<comment type="caution">
    <text evidence="3">The sequence shown here is derived from an EMBL/GenBank/DDBJ whole genome shotgun (WGS) entry which is preliminary data.</text>
</comment>
<dbReference type="AlphaFoldDB" id="A0A3M0MHM0"/>